<accession>A0A6A4WP52</accession>
<feature type="transmembrane region" description="Helical" evidence="6">
    <location>
        <begin position="37"/>
        <end position="55"/>
    </location>
</feature>
<evidence type="ECO:0000256" key="2">
    <source>
        <dbReference type="ARBA" id="ARBA00022692"/>
    </source>
</evidence>
<dbReference type="AlphaFoldDB" id="A0A6A4WP52"/>
<dbReference type="EMBL" id="VIIS01000748">
    <property type="protein sequence ID" value="KAF0305510.1"/>
    <property type="molecule type" value="Genomic_DNA"/>
</dbReference>
<reference evidence="7 8" key="1">
    <citation type="submission" date="2019-07" db="EMBL/GenBank/DDBJ databases">
        <title>Draft genome assembly of a fouling barnacle, Amphibalanus amphitrite (Darwin, 1854): The first reference genome for Thecostraca.</title>
        <authorList>
            <person name="Kim W."/>
        </authorList>
    </citation>
    <scope>NUCLEOTIDE SEQUENCE [LARGE SCALE GENOMIC DNA]</scope>
    <source>
        <strain evidence="7">SNU_AA5</strain>
        <tissue evidence="7">Soma without cirri and trophi</tissue>
    </source>
</reference>
<evidence type="ECO:0000256" key="4">
    <source>
        <dbReference type="ARBA" id="ARBA00023136"/>
    </source>
</evidence>
<evidence type="ECO:0000256" key="3">
    <source>
        <dbReference type="ARBA" id="ARBA00022989"/>
    </source>
</evidence>
<dbReference type="InterPro" id="IPR008952">
    <property type="entry name" value="Tetraspanin_EC2_sf"/>
</dbReference>
<evidence type="ECO:0000256" key="6">
    <source>
        <dbReference type="SAM" id="Phobius"/>
    </source>
</evidence>
<comment type="subcellular location">
    <subcellularLocation>
        <location evidence="1">Membrane</location>
        <topology evidence="1">Multi-pass membrane protein</topology>
    </subcellularLocation>
</comment>
<evidence type="ECO:0000256" key="1">
    <source>
        <dbReference type="ARBA" id="ARBA00004141"/>
    </source>
</evidence>
<dbReference type="Proteomes" id="UP000440578">
    <property type="component" value="Unassembled WGS sequence"/>
</dbReference>
<sequence length="447" mass="49858">MAVSARGMAHVLLFLGIYIRYELGTKAELLKNYNPDVLFHMMLSISATLIIFHGPGAKICYDCGNWKTRDRFHSCFSFWLLAALLVSLVPSSALVLCAVHKGRIELALIAGFNEAAVRYKLDSGTKSQLDRLQVSHRCCGGNGFDDWMRISWVNIEDVKPSKQFAKRFTSQDSYRTPEGELVLPWAPWSCCNSSILLVCDSIWDLMPHEAKSGRRRRRSAPLLPTRPGVLEALLPQLELEASVAQLDGWFQPSKVSRQALQERIFHRVGCGEALSRTVFWVIGMAMTTLLTIWIFQLIMLTLARWLQTSMDLAYNWGNPKMMAPGYLLKKWPCSSGPTPDIEPPDAAFYEEDLEQSSEDEVEDVERPAPSHRTSRRSAPAFDEDEEEDDDEDGDDSTGYGDDSSAARAVAATPSDPQGCEVDQSDPQGVKWTERQLSSAGAISAALK</sequence>
<dbReference type="SUPFAM" id="SSF48652">
    <property type="entry name" value="Tetraspanin"/>
    <property type="match status" value="1"/>
</dbReference>
<evidence type="ECO:0000313" key="7">
    <source>
        <dbReference type="EMBL" id="KAF0305510.1"/>
    </source>
</evidence>
<keyword evidence="7" id="KW-0675">Receptor</keyword>
<keyword evidence="2 6" id="KW-0812">Transmembrane</keyword>
<feature type="region of interest" description="Disordered" evidence="5">
    <location>
        <begin position="351"/>
        <end position="447"/>
    </location>
</feature>
<organism evidence="7 8">
    <name type="scientific">Amphibalanus amphitrite</name>
    <name type="common">Striped barnacle</name>
    <name type="synonym">Balanus amphitrite</name>
    <dbReference type="NCBI Taxonomy" id="1232801"/>
    <lineage>
        <taxon>Eukaryota</taxon>
        <taxon>Metazoa</taxon>
        <taxon>Ecdysozoa</taxon>
        <taxon>Arthropoda</taxon>
        <taxon>Crustacea</taxon>
        <taxon>Multicrustacea</taxon>
        <taxon>Cirripedia</taxon>
        <taxon>Thoracica</taxon>
        <taxon>Thoracicalcarea</taxon>
        <taxon>Balanomorpha</taxon>
        <taxon>Balanoidea</taxon>
        <taxon>Balanidae</taxon>
        <taxon>Amphibalaninae</taxon>
        <taxon>Amphibalanus</taxon>
    </lineage>
</organism>
<gene>
    <name evidence="7" type="primary">RDS2_3</name>
    <name evidence="7" type="ORF">FJT64_022888</name>
</gene>
<keyword evidence="8" id="KW-1185">Reference proteome</keyword>
<name>A0A6A4WP52_AMPAM</name>
<dbReference type="Gene3D" id="1.10.1450.10">
    <property type="entry name" value="Tetraspanin"/>
    <property type="match status" value="1"/>
</dbReference>
<proteinExistence type="predicted"/>
<keyword evidence="3 6" id="KW-1133">Transmembrane helix</keyword>
<protein>
    <submittedName>
        <fullName evidence="7">Photoreceptor outer segment membrane glycoprotein 2</fullName>
    </submittedName>
</protein>
<feature type="compositionally biased region" description="Acidic residues" evidence="5">
    <location>
        <begin position="381"/>
        <end position="395"/>
    </location>
</feature>
<evidence type="ECO:0000313" key="8">
    <source>
        <dbReference type="Proteomes" id="UP000440578"/>
    </source>
</evidence>
<keyword evidence="4 6" id="KW-0472">Membrane</keyword>
<dbReference type="GO" id="GO:0016020">
    <property type="term" value="C:membrane"/>
    <property type="evidence" value="ECO:0007669"/>
    <property type="project" value="UniProtKB-SubCell"/>
</dbReference>
<dbReference type="OrthoDB" id="9836210at2759"/>
<feature type="transmembrane region" description="Helical" evidence="6">
    <location>
        <begin position="76"/>
        <end position="96"/>
    </location>
</feature>
<feature type="transmembrane region" description="Helical" evidence="6">
    <location>
        <begin position="278"/>
        <end position="302"/>
    </location>
</feature>
<feature type="compositionally biased region" description="Acidic residues" evidence="5">
    <location>
        <begin position="351"/>
        <end position="363"/>
    </location>
</feature>
<dbReference type="Pfam" id="PF00335">
    <property type="entry name" value="Tetraspanin"/>
    <property type="match status" value="1"/>
</dbReference>
<dbReference type="InterPro" id="IPR018499">
    <property type="entry name" value="Tetraspanin/Peripherin"/>
</dbReference>
<evidence type="ECO:0000256" key="5">
    <source>
        <dbReference type="SAM" id="MobiDB-lite"/>
    </source>
</evidence>
<comment type="caution">
    <text evidence="7">The sequence shown here is derived from an EMBL/GenBank/DDBJ whole genome shotgun (WGS) entry which is preliminary data.</text>
</comment>